<organism evidence="2 3">
    <name type="scientific">Tibeticola sediminis</name>
    <dbReference type="NCBI Taxonomy" id="1917811"/>
    <lineage>
        <taxon>Bacteria</taxon>
        <taxon>Pseudomonadati</taxon>
        <taxon>Pseudomonadota</taxon>
        <taxon>Betaproteobacteria</taxon>
        <taxon>Burkholderiales</taxon>
        <taxon>Comamonadaceae</taxon>
        <taxon>Tibeticola</taxon>
    </lineage>
</organism>
<dbReference type="AlphaFoldDB" id="A0A3N4UAB2"/>
<name>A0A3N4UAB2_9BURK</name>
<gene>
    <name evidence="2" type="ORF">EDC62_1544</name>
</gene>
<dbReference type="EMBL" id="RKQL01000003">
    <property type="protein sequence ID" value="RPE67663.1"/>
    <property type="molecule type" value="Genomic_DNA"/>
</dbReference>
<dbReference type="RefSeq" id="WP_245968804.1">
    <property type="nucleotide sequence ID" value="NZ_RKQL01000003.1"/>
</dbReference>
<proteinExistence type="predicted"/>
<reference evidence="2 3" key="1">
    <citation type="submission" date="2018-11" db="EMBL/GenBank/DDBJ databases">
        <title>Genomic Encyclopedia of Type Strains, Phase IV (KMG-IV): sequencing the most valuable type-strain genomes for metagenomic binning, comparative biology and taxonomic classification.</title>
        <authorList>
            <person name="Goeker M."/>
        </authorList>
    </citation>
    <scope>NUCLEOTIDE SEQUENCE [LARGE SCALE GENOMIC DNA]</scope>
    <source>
        <strain evidence="2 3">DSM 101684</strain>
    </source>
</reference>
<feature type="region of interest" description="Disordered" evidence="1">
    <location>
        <begin position="131"/>
        <end position="153"/>
    </location>
</feature>
<evidence type="ECO:0000256" key="1">
    <source>
        <dbReference type="SAM" id="MobiDB-lite"/>
    </source>
</evidence>
<comment type="caution">
    <text evidence="2">The sequence shown here is derived from an EMBL/GenBank/DDBJ whole genome shotgun (WGS) entry which is preliminary data.</text>
</comment>
<protein>
    <submittedName>
        <fullName evidence="2">Uncharacterized protein</fullName>
    </submittedName>
</protein>
<sequence>MNRWMIALVASFSVATSGALALGLVLFPMQSSAQEAVRSFPERALRGTLVVQTAPEVLLDGAPARLSPGARIHDVNNLLVLPAPLAGRELTVNYLRDPQGLVHEVWILNAAEAAQKRAGASSGRNFLFASEADTAPRDDGNTPYHQLPGFPAR</sequence>
<evidence type="ECO:0000313" key="3">
    <source>
        <dbReference type="Proteomes" id="UP000272193"/>
    </source>
</evidence>
<keyword evidence="3" id="KW-1185">Reference proteome</keyword>
<dbReference type="Proteomes" id="UP000272193">
    <property type="component" value="Unassembled WGS sequence"/>
</dbReference>
<evidence type="ECO:0000313" key="2">
    <source>
        <dbReference type="EMBL" id="RPE67663.1"/>
    </source>
</evidence>
<accession>A0A3N4UAB2</accession>